<keyword evidence="2" id="KW-1185">Reference proteome</keyword>
<dbReference type="InParanoid" id="G0QRV0"/>
<dbReference type="RefSeq" id="XP_004035544.1">
    <property type="nucleotide sequence ID" value="XM_004035496.1"/>
</dbReference>
<protein>
    <submittedName>
        <fullName evidence="1">Uncharacterized protein</fullName>
    </submittedName>
</protein>
<accession>G0QRV0</accession>
<feature type="non-terminal residue" evidence="1">
    <location>
        <position position="62"/>
    </location>
</feature>
<evidence type="ECO:0000313" key="1">
    <source>
        <dbReference type="EMBL" id="EGR32058.1"/>
    </source>
</evidence>
<name>G0QRV0_ICHMU</name>
<organism evidence="1 2">
    <name type="scientific">Ichthyophthirius multifiliis</name>
    <name type="common">White spot disease agent</name>
    <name type="synonym">Ich</name>
    <dbReference type="NCBI Taxonomy" id="5932"/>
    <lineage>
        <taxon>Eukaryota</taxon>
        <taxon>Sar</taxon>
        <taxon>Alveolata</taxon>
        <taxon>Ciliophora</taxon>
        <taxon>Intramacronucleata</taxon>
        <taxon>Oligohymenophorea</taxon>
        <taxon>Hymenostomatida</taxon>
        <taxon>Ophryoglenina</taxon>
        <taxon>Ichthyophthirius</taxon>
    </lineage>
</organism>
<evidence type="ECO:0000313" key="2">
    <source>
        <dbReference type="Proteomes" id="UP000008983"/>
    </source>
</evidence>
<sequence length="62" mass="7718">MKKEQKKYEVQEYMAEKSSDKLEEQYYKTYMEWSYRQPQVEDQRLLVKDLLVENFELLSCLN</sequence>
<dbReference type="GeneID" id="14908209"/>
<dbReference type="Proteomes" id="UP000008983">
    <property type="component" value="Unassembled WGS sequence"/>
</dbReference>
<dbReference type="AlphaFoldDB" id="G0QRV0"/>
<reference evidence="1 2" key="1">
    <citation type="submission" date="2011-07" db="EMBL/GenBank/DDBJ databases">
        <authorList>
            <person name="Coyne R."/>
            <person name="Brami D."/>
            <person name="Johnson J."/>
            <person name="Hostetler J."/>
            <person name="Hannick L."/>
            <person name="Clark T."/>
            <person name="Cassidy-Hanley D."/>
            <person name="Inman J."/>
        </authorList>
    </citation>
    <scope>NUCLEOTIDE SEQUENCE [LARGE SCALE GENOMIC DNA]</scope>
    <source>
        <strain evidence="1 2">G5</strain>
    </source>
</reference>
<proteinExistence type="predicted"/>
<dbReference type="EMBL" id="GL983800">
    <property type="protein sequence ID" value="EGR32058.1"/>
    <property type="molecule type" value="Genomic_DNA"/>
</dbReference>
<gene>
    <name evidence="1" type="ORF">IMG5_097700</name>
</gene>